<dbReference type="GO" id="GO:0005524">
    <property type="term" value="F:ATP binding"/>
    <property type="evidence" value="ECO:0007669"/>
    <property type="project" value="UniProtKB-KW"/>
</dbReference>
<accession>A0A8G2F8W1</accession>
<dbReference type="PANTHER" id="PTHR43030:SF1">
    <property type="entry name" value="PHOSPHOENOLPYRUVATE SYNTHASE"/>
    <property type="match status" value="1"/>
</dbReference>
<comment type="caution">
    <text evidence="5">The sequence shown here is derived from an EMBL/GenBank/DDBJ whole genome shotgun (WGS) entry which is preliminary data.</text>
</comment>
<gene>
    <name evidence="5" type="ORF">SAMN05660830_01490</name>
</gene>
<protein>
    <submittedName>
        <fullName evidence="5">PEP-utilising enzyme, mobile domain</fullName>
    </submittedName>
</protein>
<sequence>MWWQRFLERIRCKQDTAEPDIAFWRLQSMFNNFRRILELNNKILETVANMDRALGGEYIFDRAFLEQSVRRVASDVHHVVYSLNALTGNAYVPLYDRYQDIRTILDDILAGDVRALAGAPVLPLQKVGWELEPLAGIDAVCLAELHNHTGLPVAGGCVLTTEGVDILLKLTKNRCSVISSDENLSQRYLHGIQSVHSMTEPLGNSDKDRDADADQLREQLAEHIAELLQANSKSDQEFSGLRVVISRVNALVDDDAWADEDSDCRAVLRLQQHKDGGLSVVVEDGAPDLRGESGSEIPPDQLAISRLLALRTDTAAPESYVVLLESILHNILEFSSWGDTKAPRLSVLLVRSKMTTARGSVTSRIGCENPHNALAWQDALSITAIHSGDTASDGANGQTATADCYLLQRTYPFIPIQSEIAARQPGFRFPDGKRATSVMEGGSFRGSALLRRQDMQALAETAMTMERMLGLPVSLDWEFDASGRCRILRATPYRPSAQEDSSEAQTQLADALAEELHNATILARGGHMVQSGVVAGRAVHVAENMRTEDFPVGAIAVAQVASPRLTPILQRASAIICENGTVAGHLATVARELRLPTVFGIADVMERIPEGSEITLDAGETTLYAGVLPFLLQFSMAGDDLYPTSPEYHTLRRLLRFISPLHLVNPESPDFAPSGCRTFHDLIHYCHEKSVEELAYFQERRPGLGAIRTRSMQLSRPMDLRVLDIAGGLASDASTRPVPEDVRSLPFSAFLDGFLRKEGWDLSPVSLGIRDVISSMPHSMTMLSSSGNTLGENLAIVSKDYVNISLRLGYHFSVVDAYLGPDTHRNHVYFRFAGGLADPERRKRRARLIRSVLEDMGFKVVRKGDLVVGSLKGEDMQAMRSALFVLGGLTAFSRQRDTGLHSDADMHALYDAFQRLFLCHYDRFSPAYDMIARMDACANAMADTVADETTGAEGAMVQ</sequence>
<dbReference type="SUPFAM" id="SSF52009">
    <property type="entry name" value="Phosphohistidine domain"/>
    <property type="match status" value="1"/>
</dbReference>
<name>A0A8G2F8W1_9BACT</name>
<keyword evidence="2" id="KW-0547">Nucleotide-binding</keyword>
<keyword evidence="3" id="KW-0067">ATP-binding</keyword>
<evidence type="ECO:0000256" key="1">
    <source>
        <dbReference type="ARBA" id="ARBA00007837"/>
    </source>
</evidence>
<comment type="similarity">
    <text evidence="1">Belongs to the PEP-utilizing enzyme family.</text>
</comment>
<dbReference type="Pfam" id="PF00391">
    <property type="entry name" value="PEP-utilizers"/>
    <property type="match status" value="1"/>
</dbReference>
<dbReference type="PANTHER" id="PTHR43030">
    <property type="entry name" value="PHOSPHOENOLPYRUVATE SYNTHASE"/>
    <property type="match status" value="1"/>
</dbReference>
<reference evidence="5 6" key="1">
    <citation type="submission" date="2016-11" db="EMBL/GenBank/DDBJ databases">
        <authorList>
            <person name="Varghese N."/>
            <person name="Submissions S."/>
        </authorList>
    </citation>
    <scope>NUCLEOTIDE SEQUENCE [LARGE SCALE GENOMIC DNA]</scope>
    <source>
        <strain evidence="5 6">DSM 17919</strain>
    </source>
</reference>
<dbReference type="InterPro" id="IPR006319">
    <property type="entry name" value="PEP_synth"/>
</dbReference>
<proteinExistence type="inferred from homology"/>
<feature type="domain" description="PEP-utilising enzyme mobile" evidence="4">
    <location>
        <begin position="551"/>
        <end position="619"/>
    </location>
</feature>
<organism evidence="5 6">
    <name type="scientific">Halodesulfovibrio aestuarii</name>
    <dbReference type="NCBI Taxonomy" id="126333"/>
    <lineage>
        <taxon>Bacteria</taxon>
        <taxon>Pseudomonadati</taxon>
        <taxon>Thermodesulfobacteriota</taxon>
        <taxon>Desulfovibrionia</taxon>
        <taxon>Desulfovibrionales</taxon>
        <taxon>Desulfovibrionaceae</taxon>
        <taxon>Halodesulfovibrio</taxon>
    </lineage>
</organism>
<dbReference type="EMBL" id="FQZR01000003">
    <property type="protein sequence ID" value="SHJ05210.1"/>
    <property type="molecule type" value="Genomic_DNA"/>
</dbReference>
<dbReference type="AlphaFoldDB" id="A0A8G2F8W1"/>
<dbReference type="GO" id="GO:0008986">
    <property type="term" value="F:pyruvate, water dikinase activity"/>
    <property type="evidence" value="ECO:0007669"/>
    <property type="project" value="InterPro"/>
</dbReference>
<evidence type="ECO:0000256" key="3">
    <source>
        <dbReference type="ARBA" id="ARBA00022840"/>
    </source>
</evidence>
<evidence type="ECO:0000259" key="4">
    <source>
        <dbReference type="Pfam" id="PF00391"/>
    </source>
</evidence>
<evidence type="ECO:0000313" key="5">
    <source>
        <dbReference type="EMBL" id="SHJ05210.1"/>
    </source>
</evidence>
<evidence type="ECO:0000256" key="2">
    <source>
        <dbReference type="ARBA" id="ARBA00022741"/>
    </source>
</evidence>
<dbReference type="Gene3D" id="3.50.30.10">
    <property type="entry name" value="Phosphohistidine domain"/>
    <property type="match status" value="1"/>
</dbReference>
<dbReference type="Proteomes" id="UP000184001">
    <property type="component" value="Unassembled WGS sequence"/>
</dbReference>
<evidence type="ECO:0000313" key="6">
    <source>
        <dbReference type="Proteomes" id="UP000184001"/>
    </source>
</evidence>
<dbReference type="InterPro" id="IPR008279">
    <property type="entry name" value="PEP-util_enz_mobile_dom"/>
</dbReference>
<dbReference type="InterPro" id="IPR036637">
    <property type="entry name" value="Phosphohistidine_dom_sf"/>
</dbReference>
<dbReference type="RefSeq" id="WP_020000548.1">
    <property type="nucleotide sequence ID" value="NZ_CP192217.1"/>
</dbReference>